<organism evidence="6 7">
    <name type="scientific">Propionibacterium acidifaciens F0233</name>
    <dbReference type="NCBI Taxonomy" id="553198"/>
    <lineage>
        <taxon>Bacteria</taxon>
        <taxon>Bacillati</taxon>
        <taxon>Actinomycetota</taxon>
        <taxon>Actinomycetes</taxon>
        <taxon>Propionibacteriales</taxon>
        <taxon>Propionibacteriaceae</taxon>
        <taxon>Propionibacterium</taxon>
    </lineage>
</organism>
<evidence type="ECO:0000256" key="2">
    <source>
        <dbReference type="ARBA" id="ARBA00023125"/>
    </source>
</evidence>
<protein>
    <submittedName>
        <fullName evidence="6">Transcriptional regulator, TetR family</fullName>
    </submittedName>
</protein>
<dbReference type="PANTHER" id="PTHR30055">
    <property type="entry name" value="HTH-TYPE TRANSCRIPTIONAL REGULATOR RUTR"/>
    <property type="match status" value="1"/>
</dbReference>
<name>U2PJA2_9ACTN</name>
<dbReference type="Gene3D" id="1.10.357.10">
    <property type="entry name" value="Tetracycline Repressor, domain 2"/>
    <property type="match status" value="1"/>
</dbReference>
<dbReference type="PROSITE" id="PS50977">
    <property type="entry name" value="HTH_TETR_2"/>
    <property type="match status" value="1"/>
</dbReference>
<dbReference type="InterPro" id="IPR050109">
    <property type="entry name" value="HTH-type_TetR-like_transc_reg"/>
</dbReference>
<feature type="DNA-binding region" description="H-T-H motif" evidence="4">
    <location>
        <begin position="33"/>
        <end position="52"/>
    </location>
</feature>
<dbReference type="InterPro" id="IPR001647">
    <property type="entry name" value="HTH_TetR"/>
</dbReference>
<dbReference type="PANTHER" id="PTHR30055:SF234">
    <property type="entry name" value="HTH-TYPE TRANSCRIPTIONAL REGULATOR BETI"/>
    <property type="match status" value="1"/>
</dbReference>
<evidence type="ECO:0000256" key="1">
    <source>
        <dbReference type="ARBA" id="ARBA00023015"/>
    </source>
</evidence>
<dbReference type="Proteomes" id="UP000017052">
    <property type="component" value="Unassembled WGS sequence"/>
</dbReference>
<dbReference type="InterPro" id="IPR036271">
    <property type="entry name" value="Tet_transcr_reg_TetR-rel_C_sf"/>
</dbReference>
<keyword evidence="7" id="KW-1185">Reference proteome</keyword>
<reference evidence="6" key="1">
    <citation type="submission" date="2013-08" db="EMBL/GenBank/DDBJ databases">
        <authorList>
            <person name="Durkin A.S."/>
            <person name="Haft D.R."/>
            <person name="McCorrison J."/>
            <person name="Torralba M."/>
            <person name="Gillis M."/>
            <person name="Haft D.H."/>
            <person name="Methe B."/>
            <person name="Sutton G."/>
            <person name="Nelson K.E."/>
        </authorList>
    </citation>
    <scope>NUCLEOTIDE SEQUENCE [LARGE SCALE GENOMIC DNA]</scope>
    <source>
        <strain evidence="6">F0233</strain>
    </source>
</reference>
<gene>
    <name evidence="6" type="ORF">HMPREF0682_0446</name>
</gene>
<evidence type="ECO:0000256" key="3">
    <source>
        <dbReference type="ARBA" id="ARBA00023163"/>
    </source>
</evidence>
<keyword evidence="2 4" id="KW-0238">DNA-binding</keyword>
<dbReference type="EMBL" id="ACVN02000300">
    <property type="protein sequence ID" value="ERK50620.1"/>
    <property type="molecule type" value="Genomic_DNA"/>
</dbReference>
<keyword evidence="1" id="KW-0805">Transcription regulation</keyword>
<dbReference type="InterPro" id="IPR009057">
    <property type="entry name" value="Homeodomain-like_sf"/>
</dbReference>
<keyword evidence="3" id="KW-0804">Transcription</keyword>
<sequence>MPRVSEEYRHGQAQRILRAARACFADDGFHAVTMDQIIAAAGVSSSTVYRYYPEGKTQLIHAVSAERLGPLIGYLEEVAGRNDPAPPDGVLREAMSLLLPPGADEAMIVQDVRLAVNAWAEAARDEVVRTMLGGNLARIRALVTAIVRSWMRCGRLSTSLGVEQAAELLMDAGFGLVAGLAIEGGGSAAVVRRRLHRLSAAVDEILAAPGPADG</sequence>
<dbReference type="SUPFAM" id="SSF48498">
    <property type="entry name" value="Tetracyclin repressor-like, C-terminal domain"/>
    <property type="match status" value="1"/>
</dbReference>
<evidence type="ECO:0000256" key="4">
    <source>
        <dbReference type="PROSITE-ProRule" id="PRU00335"/>
    </source>
</evidence>
<evidence type="ECO:0000259" key="5">
    <source>
        <dbReference type="PROSITE" id="PS50977"/>
    </source>
</evidence>
<comment type="caution">
    <text evidence="6">The sequence shown here is derived from an EMBL/GenBank/DDBJ whole genome shotgun (WGS) entry which is preliminary data.</text>
</comment>
<evidence type="ECO:0000313" key="7">
    <source>
        <dbReference type="Proteomes" id="UP000017052"/>
    </source>
</evidence>
<dbReference type="RefSeq" id="WP_021798692.1">
    <property type="nucleotide sequence ID" value="NZ_ACVN02000300.1"/>
</dbReference>
<proteinExistence type="predicted"/>
<dbReference type="GeneID" id="95359334"/>
<dbReference type="GO" id="GO:0003700">
    <property type="term" value="F:DNA-binding transcription factor activity"/>
    <property type="evidence" value="ECO:0007669"/>
    <property type="project" value="TreeGrafter"/>
</dbReference>
<evidence type="ECO:0000313" key="6">
    <source>
        <dbReference type="EMBL" id="ERK50620.1"/>
    </source>
</evidence>
<dbReference type="OrthoDB" id="5242390at2"/>
<accession>U2PJA2</accession>
<dbReference type="SUPFAM" id="SSF46689">
    <property type="entry name" value="Homeodomain-like"/>
    <property type="match status" value="1"/>
</dbReference>
<dbReference type="GO" id="GO:0000976">
    <property type="term" value="F:transcription cis-regulatory region binding"/>
    <property type="evidence" value="ECO:0007669"/>
    <property type="project" value="TreeGrafter"/>
</dbReference>
<feature type="domain" description="HTH tetR-type" evidence="5">
    <location>
        <begin position="10"/>
        <end position="70"/>
    </location>
</feature>
<dbReference type="Pfam" id="PF00440">
    <property type="entry name" value="TetR_N"/>
    <property type="match status" value="1"/>
</dbReference>
<dbReference type="AlphaFoldDB" id="U2PJA2"/>